<feature type="domain" description="Aminoglycoside phosphotransferase" evidence="1">
    <location>
        <begin position="29"/>
        <end position="270"/>
    </location>
</feature>
<dbReference type="InterPro" id="IPR041726">
    <property type="entry name" value="ACAD10_11_N"/>
</dbReference>
<protein>
    <submittedName>
        <fullName evidence="2">Phosphotransferase family protein</fullName>
    </submittedName>
</protein>
<dbReference type="AlphaFoldDB" id="A0A2G3PQZ5"/>
<evidence type="ECO:0000259" key="1">
    <source>
        <dbReference type="Pfam" id="PF01636"/>
    </source>
</evidence>
<dbReference type="SUPFAM" id="SSF56112">
    <property type="entry name" value="Protein kinase-like (PK-like)"/>
    <property type="match status" value="1"/>
</dbReference>
<dbReference type="RefSeq" id="WP_099382193.1">
    <property type="nucleotide sequence ID" value="NZ_PEBD01000005.1"/>
</dbReference>
<dbReference type="GO" id="GO:0016740">
    <property type="term" value="F:transferase activity"/>
    <property type="evidence" value="ECO:0007669"/>
    <property type="project" value="UniProtKB-KW"/>
</dbReference>
<accession>A0A2G3PQZ5</accession>
<evidence type="ECO:0000313" key="3">
    <source>
        <dbReference type="Proteomes" id="UP000225108"/>
    </source>
</evidence>
<dbReference type="Pfam" id="PF01636">
    <property type="entry name" value="APH"/>
    <property type="match status" value="1"/>
</dbReference>
<sequence length="343" mass="36764">MSTAVGIDTDLVTEWIVGLDIGAVAPLSFSRIGNGQSNLTYRVGDAGGRHWVLRRPPLGALLASAHDVLREHRIMSALQDTPVPVPEMIATTSDPAVTDAPLVLMGYVDGVVVDDVAVASQLSPERRRAIGLSLPRALGTVHSVDLAKVGLDDLASKKPFAARQLKRWSAQWEHSKTQDIAEITEVAQALAAHAPDQSEVTLVHGDYYMSNVITGAENGDVIGIVDWELCTLGEPLADLGNLLAFWPESGDGVAGPFTAPTLPGFPRRAELIAGYAEATGRDVTDVGYWHTLALWRLTIIAEGVRRRLINDPRNASRDGGPTNKVIDDLVVRTVQVGRESGIL</sequence>
<dbReference type="InterPro" id="IPR011009">
    <property type="entry name" value="Kinase-like_dom_sf"/>
</dbReference>
<comment type="caution">
    <text evidence="2">The sequence shown here is derived from an EMBL/GenBank/DDBJ whole genome shotgun (WGS) entry which is preliminary data.</text>
</comment>
<organism evidence="2 3">
    <name type="scientific">Williamsia marianensis</name>
    <dbReference type="NCBI Taxonomy" id="85044"/>
    <lineage>
        <taxon>Bacteria</taxon>
        <taxon>Bacillati</taxon>
        <taxon>Actinomycetota</taxon>
        <taxon>Actinomycetes</taxon>
        <taxon>Mycobacteriales</taxon>
        <taxon>Nocardiaceae</taxon>
        <taxon>Williamsia</taxon>
    </lineage>
</organism>
<name>A0A2G3PQZ5_WILMA</name>
<dbReference type="PANTHER" id="PTHR47829:SF1">
    <property type="entry name" value="HAD FAMILY PHOSPHATASE"/>
    <property type="match status" value="1"/>
</dbReference>
<dbReference type="Gene3D" id="3.90.1200.10">
    <property type="match status" value="1"/>
</dbReference>
<dbReference type="PANTHER" id="PTHR47829">
    <property type="entry name" value="HYDROLASE, PUTATIVE (AFU_ORTHOLOGUE AFUA_1G12880)-RELATED"/>
    <property type="match status" value="1"/>
</dbReference>
<evidence type="ECO:0000313" key="2">
    <source>
        <dbReference type="EMBL" id="PHV67502.1"/>
    </source>
</evidence>
<dbReference type="Proteomes" id="UP000225108">
    <property type="component" value="Unassembled WGS sequence"/>
</dbReference>
<dbReference type="InterPro" id="IPR002575">
    <property type="entry name" value="Aminoglycoside_PTrfase"/>
</dbReference>
<dbReference type="InterPro" id="IPR052898">
    <property type="entry name" value="ACAD10-like"/>
</dbReference>
<reference evidence="2 3" key="1">
    <citation type="submission" date="2017-10" db="EMBL/GenBank/DDBJ databases">
        <title>The draft genome sequence of Williamsia sp. BULT 1.1 isolated from the semi-arid grassland soils from South Africa.</title>
        <authorList>
            <person name="Kabwe M.H."/>
            <person name="Govender N."/>
            <person name="Mutseka Lunga P."/>
            <person name="Vikram S."/>
            <person name="Makhalanyane T.P."/>
        </authorList>
    </citation>
    <scope>NUCLEOTIDE SEQUENCE [LARGE SCALE GENOMIC DNA]</scope>
    <source>
        <strain evidence="2 3">BULT 1.1</strain>
    </source>
</reference>
<dbReference type="CDD" id="cd05154">
    <property type="entry name" value="ACAD10_11_N-like"/>
    <property type="match status" value="1"/>
</dbReference>
<dbReference type="Gene3D" id="3.30.200.20">
    <property type="entry name" value="Phosphorylase Kinase, domain 1"/>
    <property type="match status" value="1"/>
</dbReference>
<keyword evidence="2" id="KW-0808">Transferase</keyword>
<dbReference type="EMBL" id="PEBD01000005">
    <property type="protein sequence ID" value="PHV67502.1"/>
    <property type="molecule type" value="Genomic_DNA"/>
</dbReference>
<gene>
    <name evidence="2" type="ORF">CSW57_07345</name>
</gene>
<proteinExistence type="predicted"/>